<comment type="caution">
    <text evidence="1">The sequence shown here is derived from an EMBL/GenBank/DDBJ whole genome shotgun (WGS) entry which is preliminary data.</text>
</comment>
<accession>A0ABS8V1T3</accession>
<name>A0ABS8V1T3_DATST</name>
<dbReference type="Proteomes" id="UP000823775">
    <property type="component" value="Unassembled WGS sequence"/>
</dbReference>
<evidence type="ECO:0000313" key="2">
    <source>
        <dbReference type="Proteomes" id="UP000823775"/>
    </source>
</evidence>
<protein>
    <submittedName>
        <fullName evidence="1">Uncharacterized protein</fullName>
    </submittedName>
</protein>
<keyword evidence="2" id="KW-1185">Reference proteome</keyword>
<gene>
    <name evidence="1" type="ORF">HAX54_025608</name>
</gene>
<organism evidence="1 2">
    <name type="scientific">Datura stramonium</name>
    <name type="common">Jimsonweed</name>
    <name type="synonym">Common thornapple</name>
    <dbReference type="NCBI Taxonomy" id="4076"/>
    <lineage>
        <taxon>Eukaryota</taxon>
        <taxon>Viridiplantae</taxon>
        <taxon>Streptophyta</taxon>
        <taxon>Embryophyta</taxon>
        <taxon>Tracheophyta</taxon>
        <taxon>Spermatophyta</taxon>
        <taxon>Magnoliopsida</taxon>
        <taxon>eudicotyledons</taxon>
        <taxon>Gunneridae</taxon>
        <taxon>Pentapetalae</taxon>
        <taxon>asterids</taxon>
        <taxon>lamiids</taxon>
        <taxon>Solanales</taxon>
        <taxon>Solanaceae</taxon>
        <taxon>Solanoideae</taxon>
        <taxon>Datureae</taxon>
        <taxon>Datura</taxon>
    </lineage>
</organism>
<reference evidence="1 2" key="1">
    <citation type="journal article" date="2021" name="BMC Genomics">
        <title>Datura genome reveals duplications of psychoactive alkaloid biosynthetic genes and high mutation rate following tissue culture.</title>
        <authorList>
            <person name="Rajewski A."/>
            <person name="Carter-House D."/>
            <person name="Stajich J."/>
            <person name="Litt A."/>
        </authorList>
    </citation>
    <scope>NUCLEOTIDE SEQUENCE [LARGE SCALE GENOMIC DNA]</scope>
    <source>
        <strain evidence="1">AR-01</strain>
    </source>
</reference>
<dbReference type="EMBL" id="JACEIK010003105">
    <property type="protein sequence ID" value="MCD9640332.1"/>
    <property type="molecule type" value="Genomic_DNA"/>
</dbReference>
<feature type="non-terminal residue" evidence="1">
    <location>
        <position position="68"/>
    </location>
</feature>
<evidence type="ECO:0000313" key="1">
    <source>
        <dbReference type="EMBL" id="MCD9640332.1"/>
    </source>
</evidence>
<sequence length="68" mass="7641">KGNEHPNYLHSYNGCKGLLIVDVFLLVIALNHQMGFVPCECSLLIQLVLKHLLSITKMKESQPIPEIV</sequence>
<proteinExistence type="predicted"/>
<feature type="non-terminal residue" evidence="1">
    <location>
        <position position="1"/>
    </location>
</feature>